<keyword evidence="2" id="KW-1185">Reference proteome</keyword>
<comment type="caution">
    <text evidence="1">The sequence shown here is derived from an EMBL/GenBank/DDBJ whole genome shotgun (WGS) entry which is preliminary data.</text>
</comment>
<gene>
    <name evidence="1" type="ORF">GV68_20465</name>
</gene>
<dbReference type="RefSeq" id="WP_037167927.1">
    <property type="nucleotide sequence ID" value="NZ_JOKI01000020.1"/>
</dbReference>
<accession>A0A922T9E9</accession>
<name>A0A922T9E9_9HYPH</name>
<evidence type="ECO:0000313" key="1">
    <source>
        <dbReference type="EMBL" id="KEQ02623.1"/>
    </source>
</evidence>
<evidence type="ECO:0000313" key="2">
    <source>
        <dbReference type="Proteomes" id="UP000052167"/>
    </source>
</evidence>
<dbReference type="EMBL" id="JOKJ01000047">
    <property type="protein sequence ID" value="KEQ02623.1"/>
    <property type="molecule type" value="Genomic_DNA"/>
</dbReference>
<sequence length="120" mass="12803">MVAVPIGNGLCLLKPEVTRSGDPPNCLETPEHRSFLRLWQHTALHGDIPIDECLDRRAAQKVSVRQLTQDVLDAFDVLAGCSTFLGSANLLDCKAGRNSKILQAVTSGHAPGGQAGSGNW</sequence>
<dbReference type="Proteomes" id="UP000052167">
    <property type="component" value="Unassembled WGS sequence"/>
</dbReference>
<reference evidence="1 2" key="1">
    <citation type="submission" date="2014-06" db="EMBL/GenBank/DDBJ databases">
        <title>Rhizobium pelagicum/R2-400B4.</title>
        <authorList>
            <person name="Kimes N.E."/>
            <person name="Lopez-Perez M."/>
        </authorList>
    </citation>
    <scope>NUCLEOTIDE SEQUENCE [LARGE SCALE GENOMIC DNA]</scope>
    <source>
        <strain evidence="1 2">R2-400B4</strain>
    </source>
</reference>
<organism evidence="1 2">
    <name type="scientific">Pseudorhizobium pelagicum</name>
    <dbReference type="NCBI Taxonomy" id="1509405"/>
    <lineage>
        <taxon>Bacteria</taxon>
        <taxon>Pseudomonadati</taxon>
        <taxon>Pseudomonadota</taxon>
        <taxon>Alphaproteobacteria</taxon>
        <taxon>Hyphomicrobiales</taxon>
        <taxon>Rhizobiaceae</taxon>
        <taxon>Rhizobium/Agrobacterium group</taxon>
        <taxon>Pseudorhizobium</taxon>
    </lineage>
</organism>
<dbReference type="AlphaFoldDB" id="A0A922T9E9"/>
<protein>
    <submittedName>
        <fullName evidence="1">Uncharacterized protein</fullName>
    </submittedName>
</protein>
<proteinExistence type="predicted"/>